<sequence length="181" mass="19661">MVYSTASDVQARFPGISTSVAGAKGFVERLVMQTIFDVLEGQGHSALLSDTVISMILGQLRVQISYEPMNCQRVVSPDLELAAEHEMKEHCIVVSNTVTGICEAMQSADKKMCMAGVREVTIKNVPSTALTISGTLSTTNIIMANWSRTMWQNVVNRAVRMLALGPFELHFFSAFATVGGN</sequence>
<dbReference type="EMBL" id="JAHQIW010005555">
    <property type="protein sequence ID" value="KAJ1366437.1"/>
    <property type="molecule type" value="Genomic_DNA"/>
</dbReference>
<gene>
    <name evidence="1" type="ORF">KIN20_027099</name>
</gene>
<keyword evidence="2" id="KW-1185">Reference proteome</keyword>
<organism evidence="1 2">
    <name type="scientific">Parelaphostrongylus tenuis</name>
    <name type="common">Meningeal worm</name>
    <dbReference type="NCBI Taxonomy" id="148309"/>
    <lineage>
        <taxon>Eukaryota</taxon>
        <taxon>Metazoa</taxon>
        <taxon>Ecdysozoa</taxon>
        <taxon>Nematoda</taxon>
        <taxon>Chromadorea</taxon>
        <taxon>Rhabditida</taxon>
        <taxon>Rhabditina</taxon>
        <taxon>Rhabditomorpha</taxon>
        <taxon>Strongyloidea</taxon>
        <taxon>Metastrongylidae</taxon>
        <taxon>Parelaphostrongylus</taxon>
    </lineage>
</organism>
<accession>A0AAD5QYZ2</accession>
<reference evidence="1" key="1">
    <citation type="submission" date="2021-06" db="EMBL/GenBank/DDBJ databases">
        <title>Parelaphostrongylus tenuis whole genome reference sequence.</title>
        <authorList>
            <person name="Garwood T.J."/>
            <person name="Larsen P.A."/>
            <person name="Fountain-Jones N.M."/>
            <person name="Garbe J.R."/>
            <person name="Macchietto M.G."/>
            <person name="Kania S.A."/>
            <person name="Gerhold R.W."/>
            <person name="Richards J.E."/>
            <person name="Wolf T.M."/>
        </authorList>
    </citation>
    <scope>NUCLEOTIDE SEQUENCE</scope>
    <source>
        <strain evidence="1">MNPRO001-30</strain>
        <tissue evidence="1">Meninges</tissue>
    </source>
</reference>
<comment type="caution">
    <text evidence="1">The sequence shown here is derived from an EMBL/GenBank/DDBJ whole genome shotgun (WGS) entry which is preliminary data.</text>
</comment>
<name>A0AAD5QYZ2_PARTN</name>
<evidence type="ECO:0000313" key="2">
    <source>
        <dbReference type="Proteomes" id="UP001196413"/>
    </source>
</evidence>
<proteinExistence type="predicted"/>
<evidence type="ECO:0000313" key="1">
    <source>
        <dbReference type="EMBL" id="KAJ1366437.1"/>
    </source>
</evidence>
<dbReference type="AlphaFoldDB" id="A0AAD5QYZ2"/>
<dbReference type="Proteomes" id="UP001196413">
    <property type="component" value="Unassembled WGS sequence"/>
</dbReference>
<protein>
    <submittedName>
        <fullName evidence="1">Uncharacterized protein</fullName>
    </submittedName>
</protein>